<dbReference type="InterPro" id="IPR055170">
    <property type="entry name" value="GFO_IDH_MocA-like_dom"/>
</dbReference>
<dbReference type="Gene3D" id="3.40.50.720">
    <property type="entry name" value="NAD(P)-binding Rossmann-like Domain"/>
    <property type="match status" value="1"/>
</dbReference>
<dbReference type="SUPFAM" id="SSF55347">
    <property type="entry name" value="Glyceraldehyde-3-phosphate dehydrogenase-like, C-terminal domain"/>
    <property type="match status" value="1"/>
</dbReference>
<dbReference type="PANTHER" id="PTHR43818">
    <property type="entry name" value="BCDNA.GH03377"/>
    <property type="match status" value="1"/>
</dbReference>
<dbReference type="Proteomes" id="UP000238083">
    <property type="component" value="Unassembled WGS sequence"/>
</dbReference>
<feature type="domain" description="Gfo/Idh/MocA-like oxidoreductase N-terminal" evidence="2">
    <location>
        <begin position="10"/>
        <end position="136"/>
    </location>
</feature>
<proteinExistence type="predicted"/>
<dbReference type="InterPro" id="IPR036291">
    <property type="entry name" value="NAD(P)-bd_dom_sf"/>
</dbReference>
<dbReference type="GO" id="GO:0000166">
    <property type="term" value="F:nucleotide binding"/>
    <property type="evidence" value="ECO:0007669"/>
    <property type="project" value="InterPro"/>
</dbReference>
<dbReference type="EMBL" id="PVZF01000003">
    <property type="protein sequence ID" value="PRY16597.1"/>
    <property type="molecule type" value="Genomic_DNA"/>
</dbReference>
<dbReference type="PANTHER" id="PTHR43818:SF11">
    <property type="entry name" value="BCDNA.GH03377"/>
    <property type="match status" value="1"/>
</dbReference>
<dbReference type="GO" id="GO:0016491">
    <property type="term" value="F:oxidoreductase activity"/>
    <property type="evidence" value="ECO:0007669"/>
    <property type="project" value="UniProtKB-KW"/>
</dbReference>
<evidence type="ECO:0000259" key="3">
    <source>
        <dbReference type="Pfam" id="PF22725"/>
    </source>
</evidence>
<dbReference type="Pfam" id="PF01408">
    <property type="entry name" value="GFO_IDH_MocA"/>
    <property type="match status" value="1"/>
</dbReference>
<dbReference type="InterPro" id="IPR050463">
    <property type="entry name" value="Gfo/Idh/MocA_oxidrdct_glycsds"/>
</dbReference>
<dbReference type="OrthoDB" id="179913at2"/>
<dbReference type="RefSeq" id="WP_106208712.1">
    <property type="nucleotide sequence ID" value="NZ_PVZF01000003.1"/>
</dbReference>
<organism evidence="4 5">
    <name type="scientific">Kineococcus rhizosphaerae</name>
    <dbReference type="NCBI Taxonomy" id="559628"/>
    <lineage>
        <taxon>Bacteria</taxon>
        <taxon>Bacillati</taxon>
        <taxon>Actinomycetota</taxon>
        <taxon>Actinomycetes</taxon>
        <taxon>Kineosporiales</taxon>
        <taxon>Kineosporiaceae</taxon>
        <taxon>Kineococcus</taxon>
    </lineage>
</organism>
<protein>
    <submittedName>
        <fullName evidence="4">Putative dehydrogenase</fullName>
    </submittedName>
</protein>
<evidence type="ECO:0000256" key="1">
    <source>
        <dbReference type="ARBA" id="ARBA00023002"/>
    </source>
</evidence>
<dbReference type="Pfam" id="PF22725">
    <property type="entry name" value="GFO_IDH_MocA_C3"/>
    <property type="match status" value="1"/>
</dbReference>
<evidence type="ECO:0000313" key="5">
    <source>
        <dbReference type="Proteomes" id="UP000238083"/>
    </source>
</evidence>
<comment type="caution">
    <text evidence="4">The sequence shown here is derived from an EMBL/GenBank/DDBJ whole genome shotgun (WGS) entry which is preliminary data.</text>
</comment>
<reference evidence="4 5" key="1">
    <citation type="submission" date="2018-03" db="EMBL/GenBank/DDBJ databases">
        <title>Genomic Encyclopedia of Archaeal and Bacterial Type Strains, Phase II (KMG-II): from individual species to whole genera.</title>
        <authorList>
            <person name="Goeker M."/>
        </authorList>
    </citation>
    <scope>NUCLEOTIDE SEQUENCE [LARGE SCALE GENOMIC DNA]</scope>
    <source>
        <strain evidence="4 5">DSM 19711</strain>
    </source>
</reference>
<feature type="domain" description="GFO/IDH/MocA-like oxidoreductase" evidence="3">
    <location>
        <begin position="152"/>
        <end position="293"/>
    </location>
</feature>
<accession>A0A2T0R628</accession>
<gene>
    <name evidence="4" type="ORF">CLV37_10328</name>
</gene>
<dbReference type="Gene3D" id="3.30.360.10">
    <property type="entry name" value="Dihydrodipicolinate Reductase, domain 2"/>
    <property type="match status" value="1"/>
</dbReference>
<evidence type="ECO:0000313" key="4">
    <source>
        <dbReference type="EMBL" id="PRY16597.1"/>
    </source>
</evidence>
<dbReference type="InterPro" id="IPR000683">
    <property type="entry name" value="Gfo/Idh/MocA-like_OxRdtase_N"/>
</dbReference>
<evidence type="ECO:0000259" key="2">
    <source>
        <dbReference type="Pfam" id="PF01408"/>
    </source>
</evidence>
<dbReference type="SUPFAM" id="SSF51735">
    <property type="entry name" value="NAD(P)-binding Rossmann-fold domains"/>
    <property type="match status" value="1"/>
</dbReference>
<sequence>MSATRTRPLGVAVIGAGMAGRAHLAGYRAATTLTGGAYGEGLPPVRLVAVADAHAPFAEAAAARYGYERAETSWQAVAEADDVDAVSVVVANHLHREIVEGLLAAGKHVLCEKPLAPSVADAEAMVAAAAAHPEQVAAVGFTFRRSPAINGLREQVLNGHLGEVRHFNGHYWCDYAANPDAPISWRYEGGLGSGALADIGSHLVDLGEFFCGPLESVRGTVFSQVTTRRPKPVGAVVGHALAEVGTEFEDVENEDLATFTATFANGATGTFSVSRIAHGLPNGLGFEIFTENGAGAFDLNRTGEFTIADSTAPGAINGYRQVLVGPEHPYLAGGVPMDFPSVGHGQSDFFTFQCRAFLNEVAGGVGTPIGALPVVPPMSHGLHNLRVLDAVTRAATGTGETVPVD</sequence>
<dbReference type="AlphaFoldDB" id="A0A2T0R628"/>
<name>A0A2T0R628_9ACTN</name>
<keyword evidence="1" id="KW-0560">Oxidoreductase</keyword>
<keyword evidence="5" id="KW-1185">Reference proteome</keyword>